<proteinExistence type="predicted"/>
<reference evidence="1" key="1">
    <citation type="submission" date="2014-11" db="EMBL/GenBank/DDBJ databases">
        <authorList>
            <person name="Zhu J."/>
            <person name="Qi W."/>
            <person name="Song R."/>
        </authorList>
    </citation>
    <scope>NUCLEOTIDE SEQUENCE</scope>
</reference>
<sequence length="676" mass="74751">MMLSGCTAINDEVSDEILEILGCTDSEALNFDVNATISDESCLYDETQEILDIPHTDGCDNTNPIHCMLPFPSDAFLINDQSTITGKRIHYSSNTIPGSGTVNPIEIPILNQMDGASPNTQIMTAFTIEPDISELAGQYSISKSLESGHSTVIMNKLTGELIAHWVELDVRSEADQPTILHIRTIKALEHNTPYIVIISGLTDESGELVPTPEGFAALRDQVITSSIDIENRRSEFQNLFSWIDVNTDISISQLQTAWTFHTSSTESMIGPLISMRNDALERTGEGISCTVESNELITEDDNASHWLISGTFTAPQYTESFFPPALIRRTSAEDRTPVFVENREIPFWLVIPYSAITIQEPADLIIWGHGFLGNGNTNALSGWANENNAAMLGTSFYGWADDDFASIEYAVLNMHYFQHQAERLEQAMINQVVMIKTFMGICSDLPDFYNGEDGWKMINTTSPTYTGYSNGALRGPSIIGLSPDLNRGVLWSGGSSFSHIIERCTQFDKFYFIFASEYGYDNQLDRAVAMSIMQSLWDSTETDTFLSLRKEGYNDEIQPFELMTLFSISDLQISNISSARMMRTGDIALLNSSTITPYGVTIADEGHSGSIGVFFDGGYLQAPVGNEYGQEPHPAHDAIGILPIAREMAFNYLSEGKIVDTCNGYCDFSPNDLVEN</sequence>
<dbReference type="AlphaFoldDB" id="A0A1B1TBS9"/>
<reference evidence="1" key="2">
    <citation type="journal article" date="2015" name="ISME J.">
        <title>A new class of marine Euryarchaeota group II from the Mediterranean deep chlorophyll maximum.</title>
        <authorList>
            <person name="Martin-Cuadrado A.B."/>
            <person name="Garcia-Heredia I."/>
            <person name="Molto A.G."/>
            <person name="Lopez-Ubeda R."/>
            <person name="Kimes N."/>
            <person name="Lopez-Garcia P."/>
            <person name="Moreira D."/>
            <person name="Rodriguez-Valera F."/>
        </authorList>
    </citation>
    <scope>NUCLEOTIDE SEQUENCE</scope>
</reference>
<protein>
    <submittedName>
        <fullName evidence="1">Uncharacterized protein</fullName>
    </submittedName>
</protein>
<accession>A0A1B1TBS9</accession>
<evidence type="ECO:0000313" key="1">
    <source>
        <dbReference type="EMBL" id="ANV79737.1"/>
    </source>
</evidence>
<dbReference type="EMBL" id="KP211851">
    <property type="protein sequence ID" value="ANV79737.1"/>
    <property type="molecule type" value="Genomic_DNA"/>
</dbReference>
<organism evidence="1">
    <name type="scientific">Candidatus Thalassarchaea marina</name>
    <dbReference type="NCBI Taxonomy" id="1680828"/>
    <lineage>
        <taxon>Archaea</taxon>
        <taxon>Methanobacteriati</taxon>
        <taxon>Thermoplasmatota</taxon>
        <taxon>Candidatus Poseidoniia</taxon>
        <taxon>Candidatus Poseidoniia incertae sedis</taxon>
    </lineage>
</organism>
<name>A0A1B1TBS9_9ARCH</name>